<protein>
    <submittedName>
        <fullName evidence="1">Uncharacterized protein</fullName>
    </submittedName>
</protein>
<accession>A0AAV7EDJ3</accession>
<dbReference type="PANTHER" id="PTHR38382:SF1">
    <property type="entry name" value="RNA-BINDING PROTEIN"/>
    <property type="match status" value="1"/>
</dbReference>
<proteinExistence type="predicted"/>
<dbReference type="AlphaFoldDB" id="A0AAV7EDJ3"/>
<dbReference type="Proteomes" id="UP000825729">
    <property type="component" value="Unassembled WGS sequence"/>
</dbReference>
<sequence length="216" mass="24477">MKRKREEIRQIAQRALPSSFVFRRVIPGGGNSSTENEFRNPSKSSISLSEFLSRKVDKPNEKAVQEKQCCFTSVTSRISSKNQRSQNEEPETSLAVHGSVFENFKNTVKDKDQTERNGEDEVPDMECPALSVRKDNNPFAGQPTRSSYLVVLGDDPKPKQMRSSFPSKRPDRIFNHYANGNGWWDFNMEGVDQEEVGCNEAWESKGATTLGGLEWH</sequence>
<evidence type="ECO:0000313" key="1">
    <source>
        <dbReference type="EMBL" id="KAG9446917.1"/>
    </source>
</evidence>
<reference evidence="1 2" key="1">
    <citation type="submission" date="2021-07" db="EMBL/GenBank/DDBJ databases">
        <title>The Aristolochia fimbriata genome: insights into angiosperm evolution, floral development and chemical biosynthesis.</title>
        <authorList>
            <person name="Jiao Y."/>
        </authorList>
    </citation>
    <scope>NUCLEOTIDE SEQUENCE [LARGE SCALE GENOMIC DNA]</scope>
    <source>
        <strain evidence="1">IBCAS-2021</strain>
        <tissue evidence="1">Leaf</tissue>
    </source>
</reference>
<keyword evidence="2" id="KW-1185">Reference proteome</keyword>
<name>A0AAV7EDJ3_ARIFI</name>
<comment type="caution">
    <text evidence="1">The sequence shown here is derived from an EMBL/GenBank/DDBJ whole genome shotgun (WGS) entry which is preliminary data.</text>
</comment>
<dbReference type="PANTHER" id="PTHR38382">
    <property type="entry name" value="RNA-BINDING PROTEIN"/>
    <property type="match status" value="1"/>
</dbReference>
<gene>
    <name evidence="1" type="ORF">H6P81_013045</name>
</gene>
<dbReference type="EMBL" id="JAINDJ010000005">
    <property type="protein sequence ID" value="KAG9446917.1"/>
    <property type="molecule type" value="Genomic_DNA"/>
</dbReference>
<organism evidence="1 2">
    <name type="scientific">Aristolochia fimbriata</name>
    <name type="common">White veined hardy Dutchman's pipe vine</name>
    <dbReference type="NCBI Taxonomy" id="158543"/>
    <lineage>
        <taxon>Eukaryota</taxon>
        <taxon>Viridiplantae</taxon>
        <taxon>Streptophyta</taxon>
        <taxon>Embryophyta</taxon>
        <taxon>Tracheophyta</taxon>
        <taxon>Spermatophyta</taxon>
        <taxon>Magnoliopsida</taxon>
        <taxon>Magnoliidae</taxon>
        <taxon>Piperales</taxon>
        <taxon>Aristolochiaceae</taxon>
        <taxon>Aristolochia</taxon>
    </lineage>
</organism>
<evidence type="ECO:0000313" key="2">
    <source>
        <dbReference type="Proteomes" id="UP000825729"/>
    </source>
</evidence>